<dbReference type="GO" id="GO:0051301">
    <property type="term" value="P:cell division"/>
    <property type="evidence" value="ECO:0007669"/>
    <property type="project" value="UniProtKB-KW"/>
</dbReference>
<protein>
    <recommendedName>
        <fullName evidence="14">Integrase</fullName>
    </recommendedName>
</protein>
<evidence type="ECO:0000256" key="1">
    <source>
        <dbReference type="ARBA" id="ARBA00004496"/>
    </source>
</evidence>
<keyword evidence="4" id="KW-0159">Chromosome partition</keyword>
<evidence type="ECO:0000313" key="12">
    <source>
        <dbReference type="EMBL" id="OEH94366.1"/>
    </source>
</evidence>
<proteinExistence type="predicted"/>
<sequence>MTIFNSINATNNINVLPTDNNYIEFEKTYRYFSQMPQFIQGYLVSRISLNYSTNTIQRYIYDFKFFFDYVIQRAGIQINSIDISLDDFTSLQPSGVKNYIHYLAIERKNNPKTINRKISALKSVFTYLQQQNQVKSNPIEGIERPKVGRSEPIYLTKQECNDLLTFIKKMEYCKSEREKTYQQMFMNRDIAIIHLMMMTGLRISELCSLQMNNLSWERKEITVIGKGSKQRSIPITEETIKNLKNYLEELNEDIRPKKTTDPFFVGYDFKQKKIKSGISVSAVQKMISRHLERAKESLPFLTYKHITAHKLRHSFATELAKQGVDVLTIQNLLGHESVATTQIYAHIQRETKMKAIALLN</sequence>
<evidence type="ECO:0000256" key="3">
    <source>
        <dbReference type="ARBA" id="ARBA00022618"/>
    </source>
</evidence>
<dbReference type="SUPFAM" id="SSF56349">
    <property type="entry name" value="DNA breaking-rejoining enzymes"/>
    <property type="match status" value="1"/>
</dbReference>
<evidence type="ECO:0000256" key="8">
    <source>
        <dbReference type="ARBA" id="ARBA00023306"/>
    </source>
</evidence>
<dbReference type="AlphaFoldDB" id="A0A1E5LK05"/>
<dbReference type="GO" id="GO:0007059">
    <property type="term" value="P:chromosome segregation"/>
    <property type="evidence" value="ECO:0007669"/>
    <property type="project" value="UniProtKB-KW"/>
</dbReference>
<reference evidence="12 13" key="1">
    <citation type="submission" date="2016-08" db="EMBL/GenBank/DDBJ databases">
        <title>Genome of Bacillus solimangrovi GH2-4.</title>
        <authorList>
            <person name="Lim S."/>
            <person name="Kim B.-C."/>
        </authorList>
    </citation>
    <scope>NUCLEOTIDE SEQUENCE [LARGE SCALE GENOMIC DNA]</scope>
    <source>
        <strain evidence="12 13">GH2-4</strain>
    </source>
</reference>
<evidence type="ECO:0000259" key="10">
    <source>
        <dbReference type="PROSITE" id="PS51898"/>
    </source>
</evidence>
<dbReference type="GO" id="GO:0003677">
    <property type="term" value="F:DNA binding"/>
    <property type="evidence" value="ECO:0007669"/>
    <property type="project" value="UniProtKB-UniRule"/>
</dbReference>
<accession>A0A1E5LK05</accession>
<name>A0A1E5LK05_9BACI</name>
<dbReference type="InterPro" id="IPR044068">
    <property type="entry name" value="CB"/>
</dbReference>
<evidence type="ECO:0008006" key="14">
    <source>
        <dbReference type="Google" id="ProtNLM"/>
    </source>
</evidence>
<keyword evidence="13" id="KW-1185">Reference proteome</keyword>
<dbReference type="RefSeq" id="WP_069715513.1">
    <property type="nucleotide sequence ID" value="NZ_MJEH01000002.1"/>
</dbReference>
<evidence type="ECO:0000256" key="9">
    <source>
        <dbReference type="PROSITE-ProRule" id="PRU01248"/>
    </source>
</evidence>
<evidence type="ECO:0000313" key="13">
    <source>
        <dbReference type="Proteomes" id="UP000095209"/>
    </source>
</evidence>
<comment type="caution">
    <text evidence="12">The sequence shown here is derived from an EMBL/GenBank/DDBJ whole genome shotgun (WGS) entry which is preliminary data.</text>
</comment>
<keyword evidence="5" id="KW-0229">DNA integration</keyword>
<dbReference type="InterPro" id="IPR013762">
    <property type="entry name" value="Integrase-like_cat_sf"/>
</dbReference>
<dbReference type="PANTHER" id="PTHR30349">
    <property type="entry name" value="PHAGE INTEGRASE-RELATED"/>
    <property type="match status" value="1"/>
</dbReference>
<dbReference type="InterPro" id="IPR010998">
    <property type="entry name" value="Integrase_recombinase_N"/>
</dbReference>
<dbReference type="InterPro" id="IPR011010">
    <property type="entry name" value="DNA_brk_join_enz"/>
</dbReference>
<dbReference type="PROSITE" id="PS51900">
    <property type="entry name" value="CB"/>
    <property type="match status" value="1"/>
</dbReference>
<keyword evidence="2" id="KW-0963">Cytoplasm</keyword>
<feature type="domain" description="Tyr recombinase" evidence="10">
    <location>
        <begin position="150"/>
        <end position="358"/>
    </location>
</feature>
<evidence type="ECO:0000256" key="4">
    <source>
        <dbReference type="ARBA" id="ARBA00022829"/>
    </source>
</evidence>
<evidence type="ECO:0000256" key="2">
    <source>
        <dbReference type="ARBA" id="ARBA00022490"/>
    </source>
</evidence>
<evidence type="ECO:0000256" key="6">
    <source>
        <dbReference type="ARBA" id="ARBA00023125"/>
    </source>
</evidence>
<evidence type="ECO:0000259" key="11">
    <source>
        <dbReference type="PROSITE" id="PS51900"/>
    </source>
</evidence>
<keyword evidence="3" id="KW-0132">Cell division</keyword>
<feature type="domain" description="Core-binding (CB)" evidence="11">
    <location>
        <begin position="33"/>
        <end position="129"/>
    </location>
</feature>
<keyword evidence="6 9" id="KW-0238">DNA-binding</keyword>
<dbReference type="Gene3D" id="1.10.150.130">
    <property type="match status" value="1"/>
</dbReference>
<dbReference type="STRING" id="1305675.BFG57_07825"/>
<dbReference type="Gene3D" id="1.10.443.10">
    <property type="entry name" value="Intergrase catalytic core"/>
    <property type="match status" value="1"/>
</dbReference>
<dbReference type="Proteomes" id="UP000095209">
    <property type="component" value="Unassembled WGS sequence"/>
</dbReference>
<dbReference type="EMBL" id="MJEH01000002">
    <property type="protein sequence ID" value="OEH94366.1"/>
    <property type="molecule type" value="Genomic_DNA"/>
</dbReference>
<dbReference type="PROSITE" id="PS51898">
    <property type="entry name" value="TYR_RECOMBINASE"/>
    <property type="match status" value="1"/>
</dbReference>
<dbReference type="GO" id="GO:0005737">
    <property type="term" value="C:cytoplasm"/>
    <property type="evidence" value="ECO:0007669"/>
    <property type="project" value="UniProtKB-SubCell"/>
</dbReference>
<comment type="subcellular location">
    <subcellularLocation>
        <location evidence="1">Cytoplasm</location>
    </subcellularLocation>
</comment>
<dbReference type="Pfam" id="PF00589">
    <property type="entry name" value="Phage_integrase"/>
    <property type="match status" value="1"/>
</dbReference>
<dbReference type="PANTHER" id="PTHR30349:SF77">
    <property type="entry name" value="TYROSINE RECOMBINASE XERC"/>
    <property type="match status" value="1"/>
</dbReference>
<keyword evidence="7" id="KW-0233">DNA recombination</keyword>
<dbReference type="GO" id="GO:0006310">
    <property type="term" value="P:DNA recombination"/>
    <property type="evidence" value="ECO:0007669"/>
    <property type="project" value="UniProtKB-KW"/>
</dbReference>
<gene>
    <name evidence="12" type="ORF">BFG57_07825</name>
</gene>
<dbReference type="InterPro" id="IPR050090">
    <property type="entry name" value="Tyrosine_recombinase_XerCD"/>
</dbReference>
<keyword evidence="8" id="KW-0131">Cell cycle</keyword>
<dbReference type="InterPro" id="IPR002104">
    <property type="entry name" value="Integrase_catalytic"/>
</dbReference>
<dbReference type="OrthoDB" id="9801717at2"/>
<organism evidence="12 13">
    <name type="scientific">Bacillus solimangrovi</name>
    <dbReference type="NCBI Taxonomy" id="1305675"/>
    <lineage>
        <taxon>Bacteria</taxon>
        <taxon>Bacillati</taxon>
        <taxon>Bacillota</taxon>
        <taxon>Bacilli</taxon>
        <taxon>Bacillales</taxon>
        <taxon>Bacillaceae</taxon>
        <taxon>Bacillus</taxon>
    </lineage>
</organism>
<dbReference type="GO" id="GO:0015074">
    <property type="term" value="P:DNA integration"/>
    <property type="evidence" value="ECO:0007669"/>
    <property type="project" value="UniProtKB-KW"/>
</dbReference>
<evidence type="ECO:0000256" key="7">
    <source>
        <dbReference type="ARBA" id="ARBA00023172"/>
    </source>
</evidence>
<evidence type="ECO:0000256" key="5">
    <source>
        <dbReference type="ARBA" id="ARBA00022908"/>
    </source>
</evidence>